<proteinExistence type="predicted"/>
<evidence type="ECO:0000313" key="1">
    <source>
        <dbReference type="EMBL" id="QBK85833.1"/>
    </source>
</evidence>
<sequence length="180" mass="20891">MDSENLFDRAFEKGTIDPTHDGFHVFSKDFKKKFLQLNQEFNDNYFAVYGPGLSNEDYWEHPPISIEVVNGNFKNKRSCLADMKYDDDELVYAIPVKEKNGVYTIPDGKYYFYIVLIIGPLDICCNYSTDFMGMMKRALALSDVEIIATKEWNGEYPLNPRDLSLTVRDKCGHHWKILFG</sequence>
<protein>
    <submittedName>
        <fullName evidence="1">Uncharacterized protein</fullName>
    </submittedName>
</protein>
<organism evidence="1">
    <name type="scientific">Marseillevirus LCMAC101</name>
    <dbReference type="NCBI Taxonomy" id="2506602"/>
    <lineage>
        <taxon>Viruses</taxon>
        <taxon>Varidnaviria</taxon>
        <taxon>Bamfordvirae</taxon>
        <taxon>Nucleocytoviricota</taxon>
        <taxon>Megaviricetes</taxon>
        <taxon>Pimascovirales</taxon>
        <taxon>Pimascovirales incertae sedis</taxon>
        <taxon>Marseilleviridae</taxon>
    </lineage>
</organism>
<gene>
    <name evidence="1" type="ORF">LCMAC101_04280</name>
</gene>
<accession>A0A481YRD9</accession>
<name>A0A481YRD9_9VIRU</name>
<dbReference type="EMBL" id="MK500328">
    <property type="protein sequence ID" value="QBK85833.1"/>
    <property type="molecule type" value="Genomic_DNA"/>
</dbReference>
<reference evidence="1" key="1">
    <citation type="journal article" date="2019" name="MBio">
        <title>Virus Genomes from Deep Sea Sediments Expand the Ocean Megavirome and Support Independent Origins of Viral Gigantism.</title>
        <authorList>
            <person name="Backstrom D."/>
            <person name="Yutin N."/>
            <person name="Jorgensen S.L."/>
            <person name="Dharamshi J."/>
            <person name="Homa F."/>
            <person name="Zaremba-Niedwiedzka K."/>
            <person name="Spang A."/>
            <person name="Wolf Y.I."/>
            <person name="Koonin E.V."/>
            <person name="Ettema T.J."/>
        </authorList>
    </citation>
    <scope>NUCLEOTIDE SEQUENCE</scope>
</reference>